<keyword evidence="2" id="KW-1185">Reference proteome</keyword>
<dbReference type="EMBL" id="JACDTQ010000948">
    <property type="protein sequence ID" value="KAF5924631.1"/>
    <property type="molecule type" value="Genomic_DNA"/>
</dbReference>
<accession>A0A7J7F9E9</accession>
<dbReference type="Gene3D" id="1.10.8.10">
    <property type="entry name" value="DNA helicase RuvA subunit, C-terminal domain"/>
    <property type="match status" value="1"/>
</dbReference>
<comment type="caution">
    <text evidence="1">The sequence shown here is derived from an EMBL/GenBank/DDBJ whole genome shotgun (WGS) entry which is preliminary data.</text>
</comment>
<sequence length="74" mass="8742">MEDQWVNMGQEKLRPYRELPCGNRGPRVRKVRMNMVFEWDKGQDSLGRRRYDNVVAMYLILSSKEPEVEGHTGT</sequence>
<proteinExistence type="predicted"/>
<reference evidence="1 2" key="1">
    <citation type="journal article" date="2020" name="Mol. Biol. Evol.">
        <title>Interspecific Gene Flow and the Evolution of Specialization in Black and White Rhinoceros.</title>
        <authorList>
            <person name="Moodley Y."/>
            <person name="Westbury M.V."/>
            <person name="Russo I.M."/>
            <person name="Gopalakrishnan S."/>
            <person name="Rakotoarivelo A."/>
            <person name="Olsen R.A."/>
            <person name="Prost S."/>
            <person name="Tunstall T."/>
            <person name="Ryder O.A."/>
            <person name="Dalen L."/>
            <person name="Bruford M.W."/>
        </authorList>
    </citation>
    <scope>NUCLEOTIDE SEQUENCE [LARGE SCALE GENOMIC DNA]</scope>
    <source>
        <strain evidence="1">SBR-YM</strain>
        <tissue evidence="1">Skin</tissue>
    </source>
</reference>
<organism evidence="1 2">
    <name type="scientific">Diceros bicornis minor</name>
    <name type="common">South-central black rhinoceros</name>
    <dbReference type="NCBI Taxonomy" id="77932"/>
    <lineage>
        <taxon>Eukaryota</taxon>
        <taxon>Metazoa</taxon>
        <taxon>Chordata</taxon>
        <taxon>Craniata</taxon>
        <taxon>Vertebrata</taxon>
        <taxon>Euteleostomi</taxon>
        <taxon>Mammalia</taxon>
        <taxon>Eutheria</taxon>
        <taxon>Laurasiatheria</taxon>
        <taxon>Perissodactyla</taxon>
        <taxon>Rhinocerotidae</taxon>
        <taxon>Diceros</taxon>
    </lineage>
</organism>
<protein>
    <submittedName>
        <fullName evidence="1">Uncharacterized protein</fullName>
    </submittedName>
</protein>
<evidence type="ECO:0000313" key="1">
    <source>
        <dbReference type="EMBL" id="KAF5924631.1"/>
    </source>
</evidence>
<dbReference type="AlphaFoldDB" id="A0A7J7F9E9"/>
<name>A0A7J7F9E9_DICBM</name>
<evidence type="ECO:0000313" key="2">
    <source>
        <dbReference type="Proteomes" id="UP000551758"/>
    </source>
</evidence>
<gene>
    <name evidence="1" type="ORF">HPG69_004503</name>
</gene>
<dbReference type="Proteomes" id="UP000551758">
    <property type="component" value="Unassembled WGS sequence"/>
</dbReference>